<feature type="transmembrane region" description="Helical" evidence="8">
    <location>
        <begin position="6"/>
        <end position="23"/>
    </location>
</feature>
<dbReference type="InterPro" id="IPR002401">
    <property type="entry name" value="Cyt_P450_E_grp-I"/>
</dbReference>
<gene>
    <name evidence="9" type="ORF">BDV28DRAFT_151767</name>
</gene>
<evidence type="ECO:0000256" key="4">
    <source>
        <dbReference type="ARBA" id="ARBA00023002"/>
    </source>
</evidence>
<keyword evidence="7" id="KW-0349">Heme</keyword>
<evidence type="ECO:0000256" key="2">
    <source>
        <dbReference type="ARBA" id="ARBA00010617"/>
    </source>
</evidence>
<keyword evidence="6" id="KW-0503">Monooxygenase</keyword>
<dbReference type="GO" id="GO:0005506">
    <property type="term" value="F:iron ion binding"/>
    <property type="evidence" value="ECO:0007669"/>
    <property type="project" value="InterPro"/>
</dbReference>
<comment type="similarity">
    <text evidence="2">Belongs to the cytochrome P450 family.</text>
</comment>
<keyword evidence="5 7" id="KW-0408">Iron</keyword>
<dbReference type="OrthoDB" id="1844152at2759"/>
<evidence type="ECO:0000256" key="1">
    <source>
        <dbReference type="ARBA" id="ARBA00001971"/>
    </source>
</evidence>
<evidence type="ECO:0000256" key="7">
    <source>
        <dbReference type="PIRSR" id="PIRSR602401-1"/>
    </source>
</evidence>
<evidence type="ECO:0000256" key="6">
    <source>
        <dbReference type="ARBA" id="ARBA00023033"/>
    </source>
</evidence>
<dbReference type="InterPro" id="IPR001128">
    <property type="entry name" value="Cyt_P450"/>
</dbReference>
<keyword evidence="4" id="KW-0560">Oxidoreductase</keyword>
<dbReference type="GO" id="GO:0004497">
    <property type="term" value="F:monooxygenase activity"/>
    <property type="evidence" value="ECO:0007669"/>
    <property type="project" value="UniProtKB-KW"/>
</dbReference>
<dbReference type="Proteomes" id="UP000327118">
    <property type="component" value="Unassembled WGS sequence"/>
</dbReference>
<dbReference type="Pfam" id="PF00067">
    <property type="entry name" value="p450"/>
    <property type="match status" value="1"/>
</dbReference>
<sequence length="474" mass="53717">MSAFVSVAYVLVTFTLVVLFFSSRRLIADKAKLNELLHSPAQTLEQTILETNSVVGIKRNGRTDYIIPKEFTSRVMNDDRTFNFDRGLAKLLNLQLVLKLHGGTFFKDMQEIVLEFFVRRLATTVTQIYPVFQKHAQQLKEQHPPVDLTVHAQKAMSEAMMLVLFGQDYVNEDDCQAATNLSEDIAEFVGILQNQAWFSRNFPRLWHLVTWVRVGVFRIALGFGMSIGLRLWSDISHLSENPEEKKTNPTILPILVDRYRSPDGAIPVTSKLWIMVLLTTGVFGSTRQIATNIVGVVFYLALNPDYQTILREEIRSLRRVDSHPNLQTLKHAIQTDSFIREVFRMKGDALTAVRMTTCDVPLGEHIIPKNHLVFPMTYMCNRSAPAGECSDKFQGMRWVSTRWSADKVDAGYLPFGLGKWACPGRALAIAVIKIFLFTTFPDAELELQGQTYTVADRSYMASLPPKGHLLIKSL</sequence>
<protein>
    <submittedName>
        <fullName evidence="9">Cytochrome P450</fullName>
    </submittedName>
</protein>
<comment type="cofactor">
    <cofactor evidence="1 7">
        <name>heme</name>
        <dbReference type="ChEBI" id="CHEBI:30413"/>
    </cofactor>
</comment>
<dbReference type="PANTHER" id="PTHR46206:SF7">
    <property type="entry name" value="P450, PUTATIVE (EUROFUNG)-RELATED"/>
    <property type="match status" value="1"/>
</dbReference>
<organism evidence="9 10">
    <name type="scientific">Aspergillus coremiiformis</name>
    <dbReference type="NCBI Taxonomy" id="138285"/>
    <lineage>
        <taxon>Eukaryota</taxon>
        <taxon>Fungi</taxon>
        <taxon>Dikarya</taxon>
        <taxon>Ascomycota</taxon>
        <taxon>Pezizomycotina</taxon>
        <taxon>Eurotiomycetes</taxon>
        <taxon>Eurotiomycetidae</taxon>
        <taxon>Eurotiales</taxon>
        <taxon>Aspergillaceae</taxon>
        <taxon>Aspergillus</taxon>
        <taxon>Aspergillus subgen. Circumdati</taxon>
    </lineage>
</organism>
<evidence type="ECO:0000256" key="5">
    <source>
        <dbReference type="ARBA" id="ARBA00023004"/>
    </source>
</evidence>
<keyword evidence="8" id="KW-1133">Transmembrane helix</keyword>
<dbReference type="PRINTS" id="PR00463">
    <property type="entry name" value="EP450I"/>
</dbReference>
<evidence type="ECO:0000256" key="8">
    <source>
        <dbReference type="SAM" id="Phobius"/>
    </source>
</evidence>
<dbReference type="AlphaFoldDB" id="A0A5N6YVR5"/>
<dbReference type="SUPFAM" id="SSF48264">
    <property type="entry name" value="Cytochrome P450"/>
    <property type="match status" value="1"/>
</dbReference>
<keyword evidence="10" id="KW-1185">Reference proteome</keyword>
<keyword evidence="3 7" id="KW-0479">Metal-binding</keyword>
<proteinExistence type="inferred from homology"/>
<evidence type="ECO:0000313" key="9">
    <source>
        <dbReference type="EMBL" id="KAE8349565.1"/>
    </source>
</evidence>
<dbReference type="PANTHER" id="PTHR46206">
    <property type="entry name" value="CYTOCHROME P450"/>
    <property type="match status" value="1"/>
</dbReference>
<dbReference type="Gene3D" id="1.10.630.10">
    <property type="entry name" value="Cytochrome P450"/>
    <property type="match status" value="1"/>
</dbReference>
<dbReference type="GO" id="GO:0016705">
    <property type="term" value="F:oxidoreductase activity, acting on paired donors, with incorporation or reduction of molecular oxygen"/>
    <property type="evidence" value="ECO:0007669"/>
    <property type="project" value="InterPro"/>
</dbReference>
<evidence type="ECO:0000256" key="3">
    <source>
        <dbReference type="ARBA" id="ARBA00022723"/>
    </source>
</evidence>
<feature type="binding site" description="axial binding residue" evidence="7">
    <location>
        <position position="422"/>
    </location>
    <ligand>
        <name>heme</name>
        <dbReference type="ChEBI" id="CHEBI:30413"/>
    </ligand>
    <ligandPart>
        <name>Fe</name>
        <dbReference type="ChEBI" id="CHEBI:18248"/>
    </ligandPart>
</feature>
<reference evidence="10" key="1">
    <citation type="submission" date="2019-04" db="EMBL/GenBank/DDBJ databases">
        <title>Friends and foes A comparative genomics studyof 23 Aspergillus species from section Flavi.</title>
        <authorList>
            <consortium name="DOE Joint Genome Institute"/>
            <person name="Kjaerbolling I."/>
            <person name="Vesth T."/>
            <person name="Frisvad J.C."/>
            <person name="Nybo J.L."/>
            <person name="Theobald S."/>
            <person name="Kildgaard S."/>
            <person name="Isbrandt T."/>
            <person name="Kuo A."/>
            <person name="Sato A."/>
            <person name="Lyhne E.K."/>
            <person name="Kogle M.E."/>
            <person name="Wiebenga A."/>
            <person name="Kun R.S."/>
            <person name="Lubbers R.J."/>
            <person name="Makela M.R."/>
            <person name="Barry K."/>
            <person name="Chovatia M."/>
            <person name="Clum A."/>
            <person name="Daum C."/>
            <person name="Haridas S."/>
            <person name="He G."/>
            <person name="LaButti K."/>
            <person name="Lipzen A."/>
            <person name="Mondo S."/>
            <person name="Riley R."/>
            <person name="Salamov A."/>
            <person name="Simmons B.A."/>
            <person name="Magnuson J.K."/>
            <person name="Henrissat B."/>
            <person name="Mortensen U.H."/>
            <person name="Larsen T.O."/>
            <person name="Devries R.P."/>
            <person name="Grigoriev I.V."/>
            <person name="Machida M."/>
            <person name="Baker S.E."/>
            <person name="Andersen M.R."/>
        </authorList>
    </citation>
    <scope>NUCLEOTIDE SEQUENCE [LARGE SCALE GENOMIC DNA]</scope>
    <source>
        <strain evidence="10">CBS 553.77</strain>
    </source>
</reference>
<dbReference type="EMBL" id="ML739294">
    <property type="protein sequence ID" value="KAE8349565.1"/>
    <property type="molecule type" value="Genomic_DNA"/>
</dbReference>
<evidence type="ECO:0000313" key="10">
    <source>
        <dbReference type="Proteomes" id="UP000327118"/>
    </source>
</evidence>
<dbReference type="GO" id="GO:0019748">
    <property type="term" value="P:secondary metabolic process"/>
    <property type="evidence" value="ECO:0007669"/>
    <property type="project" value="UniProtKB-ARBA"/>
</dbReference>
<keyword evidence="8" id="KW-0812">Transmembrane</keyword>
<name>A0A5N6YVR5_9EURO</name>
<dbReference type="GO" id="GO:0020037">
    <property type="term" value="F:heme binding"/>
    <property type="evidence" value="ECO:0007669"/>
    <property type="project" value="InterPro"/>
</dbReference>
<dbReference type="InterPro" id="IPR036396">
    <property type="entry name" value="Cyt_P450_sf"/>
</dbReference>
<keyword evidence="8" id="KW-0472">Membrane</keyword>
<accession>A0A5N6YVR5</accession>